<evidence type="ECO:0000313" key="3">
    <source>
        <dbReference type="Proteomes" id="UP000008983"/>
    </source>
</evidence>
<feature type="compositionally biased region" description="Basic and acidic residues" evidence="1">
    <location>
        <begin position="262"/>
        <end position="302"/>
    </location>
</feature>
<reference evidence="2 3" key="1">
    <citation type="submission" date="2011-07" db="EMBL/GenBank/DDBJ databases">
        <authorList>
            <person name="Coyne R."/>
            <person name="Brami D."/>
            <person name="Johnson J."/>
            <person name="Hostetler J."/>
            <person name="Hannick L."/>
            <person name="Clark T."/>
            <person name="Cassidy-Hanley D."/>
            <person name="Inman J."/>
        </authorList>
    </citation>
    <scope>NUCLEOTIDE SEQUENCE [LARGE SCALE GENOMIC DNA]</scope>
    <source>
        <strain evidence="2 3">G5</strain>
    </source>
</reference>
<keyword evidence="3" id="KW-1185">Reference proteome</keyword>
<evidence type="ECO:0000313" key="2">
    <source>
        <dbReference type="EMBL" id="EGR30815.1"/>
    </source>
</evidence>
<proteinExistence type="predicted"/>
<dbReference type="Proteomes" id="UP000008983">
    <property type="component" value="Unassembled WGS sequence"/>
</dbReference>
<dbReference type="EMBL" id="GL983940">
    <property type="protein sequence ID" value="EGR30815.1"/>
    <property type="molecule type" value="Genomic_DNA"/>
</dbReference>
<gene>
    <name evidence="2" type="ORF">IMG5_122860</name>
</gene>
<feature type="compositionally biased region" description="Low complexity" evidence="1">
    <location>
        <begin position="194"/>
        <end position="257"/>
    </location>
</feature>
<name>G0QVC6_ICHMU</name>
<dbReference type="AlphaFoldDB" id="G0QVC6"/>
<protein>
    <submittedName>
        <fullName evidence="2">Uncharacterized protein</fullName>
    </submittedName>
</protein>
<accession>G0QVC6</accession>
<sequence length="302" mass="35647">KKRKSKRKRKKKEIKKMNTRGGVDLVHYEKDRGQQQNRDANEIRFKGDRGCRNYIDYGLKILFEKNDKDQFLYDHIVLTGARLTFLNILKSANVIQSKIKGAFSVVEIQNKLVNDNYKVKEEFKDQGFKESTSKQRYLTVLTVTIYRNHDEISKFANHPGLQQPLGDGQLNVIQDYTSYQQQQEKEREQRRNQPRNNNQQGNVVRQNKRNYNNNYSGGRNSYNNGQRNFENRQRGYNNENRGGYNNENRGGYNNEYRGGNRGGERQYESRGGDRQYENRGERRNNNRGGEGNREGGRQQRRN</sequence>
<feature type="non-terminal residue" evidence="2">
    <location>
        <position position="1"/>
    </location>
</feature>
<dbReference type="OMA" id="HQVTRIC"/>
<dbReference type="InParanoid" id="G0QVC6"/>
<dbReference type="STRING" id="857967.G0QVC6"/>
<dbReference type="GeneID" id="14906933"/>
<evidence type="ECO:0000256" key="1">
    <source>
        <dbReference type="SAM" id="MobiDB-lite"/>
    </source>
</evidence>
<organism evidence="2 3">
    <name type="scientific">Ichthyophthirius multifiliis</name>
    <name type="common">White spot disease agent</name>
    <name type="synonym">Ich</name>
    <dbReference type="NCBI Taxonomy" id="5932"/>
    <lineage>
        <taxon>Eukaryota</taxon>
        <taxon>Sar</taxon>
        <taxon>Alveolata</taxon>
        <taxon>Ciliophora</taxon>
        <taxon>Intramacronucleata</taxon>
        <taxon>Oligohymenophorea</taxon>
        <taxon>Hymenostomatida</taxon>
        <taxon>Ophryoglenina</taxon>
        <taxon>Ichthyophthirius</taxon>
    </lineage>
</organism>
<dbReference type="RefSeq" id="XP_004032402.1">
    <property type="nucleotide sequence ID" value="XM_004032354.1"/>
</dbReference>
<feature type="region of interest" description="Disordered" evidence="1">
    <location>
        <begin position="179"/>
        <end position="302"/>
    </location>
</feature>